<dbReference type="EMBL" id="FWXK01000002">
    <property type="protein sequence ID" value="SMC33665.1"/>
    <property type="molecule type" value="Genomic_DNA"/>
</dbReference>
<dbReference type="GO" id="GO:0006310">
    <property type="term" value="P:DNA recombination"/>
    <property type="evidence" value="ECO:0007669"/>
    <property type="project" value="UniProtKB-UniRule"/>
</dbReference>
<dbReference type="Gene3D" id="2.40.50.140">
    <property type="entry name" value="Nucleic acid-binding proteins"/>
    <property type="match status" value="1"/>
</dbReference>
<protein>
    <recommendedName>
        <fullName evidence="2 7">DNA repair protein RecO</fullName>
    </recommendedName>
    <alternativeName>
        <fullName evidence="6 7">Recombination protein O</fullName>
    </alternativeName>
</protein>
<evidence type="ECO:0000259" key="8">
    <source>
        <dbReference type="Pfam" id="PF11967"/>
    </source>
</evidence>
<evidence type="ECO:0000256" key="2">
    <source>
        <dbReference type="ARBA" id="ARBA00021310"/>
    </source>
</evidence>
<feature type="domain" description="DNA replication/recombination mediator RecO N-terminal" evidence="8">
    <location>
        <begin position="9"/>
        <end position="77"/>
    </location>
</feature>
<dbReference type="Gene3D" id="6.20.220.20">
    <property type="entry name" value="Recombination protein O, zinc-binding domain"/>
    <property type="match status" value="1"/>
</dbReference>
<reference evidence="10" key="1">
    <citation type="submission" date="2017-04" db="EMBL/GenBank/DDBJ databases">
        <authorList>
            <person name="Varghese N."/>
            <person name="Submissions S."/>
        </authorList>
    </citation>
    <scope>NUCLEOTIDE SEQUENCE [LARGE SCALE GENOMIC DNA]</scope>
    <source>
        <strain evidence="10">DSM 21500</strain>
    </source>
</reference>
<dbReference type="SUPFAM" id="SSF57863">
    <property type="entry name" value="ArfGap/RecO-like zinc finger"/>
    <property type="match status" value="1"/>
</dbReference>
<dbReference type="Pfam" id="PF11967">
    <property type="entry name" value="RecO_N"/>
    <property type="match status" value="1"/>
</dbReference>
<dbReference type="InterPro" id="IPR042242">
    <property type="entry name" value="RecO_C"/>
</dbReference>
<dbReference type="InterPro" id="IPR012340">
    <property type="entry name" value="NA-bd_OB-fold"/>
</dbReference>
<keyword evidence="3 7" id="KW-0227">DNA damage</keyword>
<proteinExistence type="inferred from homology"/>
<organism evidence="9 10">
    <name type="scientific">Aerococcus suis</name>
    <dbReference type="NCBI Taxonomy" id="371602"/>
    <lineage>
        <taxon>Bacteria</taxon>
        <taxon>Bacillati</taxon>
        <taxon>Bacillota</taxon>
        <taxon>Bacilli</taxon>
        <taxon>Lactobacillales</taxon>
        <taxon>Aerococcaceae</taxon>
        <taxon>Aerococcus</taxon>
    </lineage>
</organism>
<dbReference type="Pfam" id="PF02565">
    <property type="entry name" value="RecO_C"/>
    <property type="match status" value="1"/>
</dbReference>
<evidence type="ECO:0000313" key="10">
    <source>
        <dbReference type="Proteomes" id="UP000243884"/>
    </source>
</evidence>
<dbReference type="RefSeq" id="WP_084098290.1">
    <property type="nucleotide sequence ID" value="NZ_FWXK01000002.1"/>
</dbReference>
<dbReference type="GO" id="GO:0006302">
    <property type="term" value="P:double-strand break repair"/>
    <property type="evidence" value="ECO:0007669"/>
    <property type="project" value="TreeGrafter"/>
</dbReference>
<dbReference type="Proteomes" id="UP000243884">
    <property type="component" value="Unassembled WGS sequence"/>
</dbReference>
<dbReference type="OrthoDB" id="9797083at2"/>
<keyword evidence="5 7" id="KW-0234">DNA repair</keyword>
<evidence type="ECO:0000313" key="9">
    <source>
        <dbReference type="EMBL" id="SMC33665.1"/>
    </source>
</evidence>
<evidence type="ECO:0000256" key="6">
    <source>
        <dbReference type="ARBA" id="ARBA00033409"/>
    </source>
</evidence>
<evidence type="ECO:0000256" key="5">
    <source>
        <dbReference type="ARBA" id="ARBA00023204"/>
    </source>
</evidence>
<evidence type="ECO:0000256" key="7">
    <source>
        <dbReference type="HAMAP-Rule" id="MF_00201"/>
    </source>
</evidence>
<keyword evidence="10" id="KW-1185">Reference proteome</keyword>
<dbReference type="GO" id="GO:0043590">
    <property type="term" value="C:bacterial nucleoid"/>
    <property type="evidence" value="ECO:0007669"/>
    <property type="project" value="TreeGrafter"/>
</dbReference>
<dbReference type="PANTHER" id="PTHR33991">
    <property type="entry name" value="DNA REPAIR PROTEIN RECO"/>
    <property type="match status" value="1"/>
</dbReference>
<dbReference type="AlphaFoldDB" id="A0A1W1YBZ3"/>
<gene>
    <name evidence="7" type="primary">recO</name>
    <name evidence="9" type="ORF">SAMN04487984_0555</name>
</gene>
<dbReference type="STRING" id="371602.SAMN04487984_0555"/>
<dbReference type="InterPro" id="IPR037278">
    <property type="entry name" value="ARFGAP/RecO"/>
</dbReference>
<evidence type="ECO:0000256" key="4">
    <source>
        <dbReference type="ARBA" id="ARBA00023172"/>
    </source>
</evidence>
<comment type="function">
    <text evidence="7">Involved in DNA repair and RecF pathway recombination.</text>
</comment>
<dbReference type="SUPFAM" id="SSF50249">
    <property type="entry name" value="Nucleic acid-binding proteins"/>
    <property type="match status" value="1"/>
</dbReference>
<dbReference type="NCBIfam" id="TIGR00613">
    <property type="entry name" value="reco"/>
    <property type="match status" value="1"/>
</dbReference>
<keyword evidence="4 7" id="KW-0233">DNA recombination</keyword>
<dbReference type="PANTHER" id="PTHR33991:SF1">
    <property type="entry name" value="DNA REPAIR PROTEIN RECO"/>
    <property type="match status" value="1"/>
</dbReference>
<dbReference type="Gene3D" id="1.20.1440.120">
    <property type="entry name" value="Recombination protein O, C-terminal domain"/>
    <property type="match status" value="1"/>
</dbReference>
<evidence type="ECO:0000256" key="3">
    <source>
        <dbReference type="ARBA" id="ARBA00022763"/>
    </source>
</evidence>
<accession>A0A1W1YBZ3</accession>
<dbReference type="InterPro" id="IPR022572">
    <property type="entry name" value="DNA_rep/recomb_RecO_N"/>
</dbReference>
<comment type="similarity">
    <text evidence="1 7">Belongs to the RecO family.</text>
</comment>
<dbReference type="InterPro" id="IPR003717">
    <property type="entry name" value="RecO"/>
</dbReference>
<dbReference type="HAMAP" id="MF_00201">
    <property type="entry name" value="RecO"/>
    <property type="match status" value="1"/>
</dbReference>
<evidence type="ECO:0000256" key="1">
    <source>
        <dbReference type="ARBA" id="ARBA00007452"/>
    </source>
</evidence>
<sequence>MSDNTYYQQFDGIILSIRKYKENDRLIKIFTREYGKLMFFVRQGNKPNNKLRQISFPFLQAQFIGKINQDGLSFLNDYGNAQFPKRAMADIEANAYATHLCALVDASMEDREVDDHLFTLLQTALGRLEAGYDPVIISNIFEIQILPKFGISLQLQHCAICGQVNRPMDFSVSFSGLICDQHYYRDEHRMHWHPRAAYFIQLFQSIVLDKVKTIHMSKETKCMIREAIDSLYEEYVGIRLRSRSFISQLENLENPLDDKEENQYSNH</sequence>
<name>A0A1W1YBZ3_9LACT</name>